<evidence type="ECO:0000313" key="1">
    <source>
        <dbReference type="EMBL" id="KAK2941766.1"/>
    </source>
</evidence>
<reference evidence="1 2" key="1">
    <citation type="journal article" date="2022" name="bioRxiv">
        <title>Genomics of Preaxostyla Flagellates Illuminates Evolutionary Transitions and the Path Towards Mitochondrial Loss.</title>
        <authorList>
            <person name="Novak L.V.F."/>
            <person name="Treitli S.C."/>
            <person name="Pyrih J."/>
            <person name="Halakuc P."/>
            <person name="Pipaliya S.V."/>
            <person name="Vacek V."/>
            <person name="Brzon O."/>
            <person name="Soukal P."/>
            <person name="Eme L."/>
            <person name="Dacks J.B."/>
            <person name="Karnkowska A."/>
            <person name="Elias M."/>
            <person name="Hampl V."/>
        </authorList>
    </citation>
    <scope>NUCLEOTIDE SEQUENCE [LARGE SCALE GENOMIC DNA]</scope>
    <source>
        <strain evidence="1">NAU3</strain>
        <tissue evidence="1">Gut</tissue>
    </source>
</reference>
<dbReference type="EMBL" id="JARBJD010000467">
    <property type="protein sequence ID" value="KAK2941766.1"/>
    <property type="molecule type" value="Genomic_DNA"/>
</dbReference>
<sequence>MANEPARSRTSSGASLSCSREFYSTVDTLQEPFLNFDENTELSFEDKSTIYNSLVALVKADYPFDNALQLRAVRFLKNVEPQWDAQVAAKLVTELVPSSAGSPTGFVESIVTLVSSPYSTVSDLVSKVLATVQPHTLPITGNETIFDNLVWIVFDCLDLATPSSLSKLGLIAAIDQFNHREMIFHKVVLPSSQFFIFLISNRLILKGDLLHSFMDLLTTLLEISPFHRPTLEYVLAYPIAMNFSSLLTLVEDDDPLWNTLDRINYSLEERNKEGAEVIQSGKRMTQALFSEGFEDTLEQIMKYDENGDYGHFLVNYCLNISQKLGTNMKKLI</sequence>
<proteinExistence type="predicted"/>
<accession>A0ABQ9WQJ7</accession>
<organism evidence="1 2">
    <name type="scientific">Blattamonas nauphoetae</name>
    <dbReference type="NCBI Taxonomy" id="2049346"/>
    <lineage>
        <taxon>Eukaryota</taxon>
        <taxon>Metamonada</taxon>
        <taxon>Preaxostyla</taxon>
        <taxon>Oxymonadida</taxon>
        <taxon>Blattamonas</taxon>
    </lineage>
</organism>
<dbReference type="Proteomes" id="UP001281761">
    <property type="component" value="Unassembled WGS sequence"/>
</dbReference>
<evidence type="ECO:0000313" key="2">
    <source>
        <dbReference type="Proteomes" id="UP001281761"/>
    </source>
</evidence>
<keyword evidence="2" id="KW-1185">Reference proteome</keyword>
<comment type="caution">
    <text evidence="1">The sequence shown here is derived from an EMBL/GenBank/DDBJ whole genome shotgun (WGS) entry which is preliminary data.</text>
</comment>
<protein>
    <submittedName>
        <fullName evidence="1">Uncharacterized protein</fullName>
    </submittedName>
</protein>
<name>A0ABQ9WQJ7_9EUKA</name>
<gene>
    <name evidence="1" type="ORF">BLNAU_23314</name>
</gene>